<name>A0A9N9SM83_DIABA</name>
<keyword evidence="2" id="KW-1185">Reference proteome</keyword>
<protein>
    <submittedName>
        <fullName evidence="1">Uncharacterized protein</fullName>
    </submittedName>
</protein>
<reference evidence="1" key="1">
    <citation type="submission" date="2022-01" db="EMBL/GenBank/DDBJ databases">
        <authorList>
            <person name="King R."/>
        </authorList>
    </citation>
    <scope>NUCLEOTIDE SEQUENCE</scope>
</reference>
<organism evidence="1 2">
    <name type="scientific">Diabrotica balteata</name>
    <name type="common">Banded cucumber beetle</name>
    <dbReference type="NCBI Taxonomy" id="107213"/>
    <lineage>
        <taxon>Eukaryota</taxon>
        <taxon>Metazoa</taxon>
        <taxon>Ecdysozoa</taxon>
        <taxon>Arthropoda</taxon>
        <taxon>Hexapoda</taxon>
        <taxon>Insecta</taxon>
        <taxon>Pterygota</taxon>
        <taxon>Neoptera</taxon>
        <taxon>Endopterygota</taxon>
        <taxon>Coleoptera</taxon>
        <taxon>Polyphaga</taxon>
        <taxon>Cucujiformia</taxon>
        <taxon>Chrysomeloidea</taxon>
        <taxon>Chrysomelidae</taxon>
        <taxon>Galerucinae</taxon>
        <taxon>Diabroticina</taxon>
        <taxon>Diabroticites</taxon>
        <taxon>Diabrotica</taxon>
    </lineage>
</organism>
<evidence type="ECO:0000313" key="2">
    <source>
        <dbReference type="Proteomes" id="UP001153709"/>
    </source>
</evidence>
<accession>A0A9N9SM83</accession>
<dbReference type="Proteomes" id="UP001153709">
    <property type="component" value="Chromosome 1"/>
</dbReference>
<proteinExistence type="predicted"/>
<evidence type="ECO:0000313" key="1">
    <source>
        <dbReference type="EMBL" id="CAG9827748.1"/>
    </source>
</evidence>
<dbReference type="AlphaFoldDB" id="A0A9N9SM83"/>
<dbReference type="EMBL" id="OU898276">
    <property type="protein sequence ID" value="CAG9827748.1"/>
    <property type="molecule type" value="Genomic_DNA"/>
</dbReference>
<gene>
    <name evidence="1" type="ORF">DIABBA_LOCUS1722</name>
</gene>
<sequence length="112" mass="13526">MFNQMINLWEEKTKAIKSFVGDSYYYPFTNPIINEKVEDRICGWGPSLEFYLNKDIHLAKKKSDLVDYFRKNYDTAFSYLRRYQSIREFYADDILVKNKDIENERGESIRNL</sequence>
<dbReference type="OrthoDB" id="447173at2759"/>